<dbReference type="Gene3D" id="3.40.720.10">
    <property type="entry name" value="Alkaline Phosphatase, subunit A"/>
    <property type="match status" value="2"/>
</dbReference>
<reference evidence="8" key="1">
    <citation type="submission" date="2021-04" db="EMBL/GenBank/DDBJ databases">
        <authorList>
            <person name="Postec A."/>
        </authorList>
    </citation>
    <scope>NUCLEOTIDE SEQUENCE</scope>
    <source>
        <strain evidence="8">F1F22</strain>
    </source>
</reference>
<evidence type="ECO:0000256" key="3">
    <source>
        <dbReference type="ARBA" id="ARBA00004921"/>
    </source>
</evidence>
<dbReference type="InterPro" id="IPR006124">
    <property type="entry name" value="Metalloenzyme"/>
</dbReference>
<dbReference type="NCBIfam" id="TIGR00306">
    <property type="entry name" value="apgM"/>
    <property type="match status" value="1"/>
</dbReference>
<dbReference type="Pfam" id="PF01676">
    <property type="entry name" value="Metalloenzyme"/>
    <property type="match status" value="1"/>
</dbReference>
<dbReference type="EMBL" id="CP073355">
    <property type="protein sequence ID" value="URA10484.1"/>
    <property type="molecule type" value="Genomic_DNA"/>
</dbReference>
<evidence type="ECO:0000256" key="5">
    <source>
        <dbReference type="ARBA" id="ARBA00023152"/>
    </source>
</evidence>
<keyword evidence="9" id="KW-1185">Reference proteome</keyword>
<dbReference type="GO" id="GO:0004619">
    <property type="term" value="F:phosphoglycerate mutase activity"/>
    <property type="evidence" value="ECO:0007669"/>
    <property type="project" value="UniProtKB-EC"/>
</dbReference>
<keyword evidence="5" id="KW-0324">Glycolysis</keyword>
<feature type="domain" description="Metalloenzyme" evidence="7">
    <location>
        <begin position="1"/>
        <end position="402"/>
    </location>
</feature>
<evidence type="ECO:0000256" key="6">
    <source>
        <dbReference type="ARBA" id="ARBA00023235"/>
    </source>
</evidence>
<sequence length="405" mass="45795">MKYVVFLLDGMADEVLPELGGMTPLEYARTPVMDKLASEAEFGTFLTLPEGFPTSSDVANMSLLGWDLSNSYTGRGPIESYGMGIPLDEETIAFRLNLITVKDGLLEDYSAGHIEDEEAEELITFLQQELGSEKIRFQKGVSYRHLLYLKGKEFSPHILYEKPDSSHGMEWEKILPKAADESAKYTEETLLSLMYRAHKLLSSHPINQRRRETGKNEANMIWPWSGGGKPDVPSFEEMYGKRGAIVAAVDVILGLGRLGNMTVRRPEGATGWIDTNYENKARTAVELLKDHDFVYVHLEAIDECGHLGDLDLKIRAIEEADSRLIGTFLELYRETFDGEPWRGVILPDHPVPVKLRKHTRTPVPFMLWGEGVRPNPLVKTYSERTALQGKYTGLKKDELMRLLFQ</sequence>
<dbReference type="AlphaFoldDB" id="A0AAX3BDS8"/>
<evidence type="ECO:0000313" key="9">
    <source>
        <dbReference type="Proteomes" id="UP001056539"/>
    </source>
</evidence>
<dbReference type="CDD" id="cd16011">
    <property type="entry name" value="iPGM_like"/>
    <property type="match status" value="1"/>
</dbReference>
<dbReference type="PANTHER" id="PTHR31209">
    <property type="entry name" value="COFACTOR-INDEPENDENT PHOSPHOGLYCERATE MUTASE"/>
    <property type="match status" value="1"/>
</dbReference>
<dbReference type="GO" id="GO:0046872">
    <property type="term" value="F:metal ion binding"/>
    <property type="evidence" value="ECO:0007669"/>
    <property type="project" value="InterPro"/>
</dbReference>
<dbReference type="InterPro" id="IPR023665">
    <property type="entry name" value="ApgAM_prokaryotes"/>
</dbReference>
<dbReference type="InterPro" id="IPR004456">
    <property type="entry name" value="Pglycerate_mutase_ApgM"/>
</dbReference>
<dbReference type="InterPro" id="IPR042253">
    <property type="entry name" value="Pglycerate_mutase_ApgM_sf"/>
</dbReference>
<dbReference type="InterPro" id="IPR017850">
    <property type="entry name" value="Alkaline_phosphatase_core_sf"/>
</dbReference>
<evidence type="ECO:0000256" key="4">
    <source>
        <dbReference type="ARBA" id="ARBA00005524"/>
    </source>
</evidence>
<evidence type="ECO:0000313" key="8">
    <source>
        <dbReference type="EMBL" id="URA10484.1"/>
    </source>
</evidence>
<protein>
    <submittedName>
        <fullName evidence="8">Cofactor-independent phosphoglycerate mutase</fullName>
        <ecNumber evidence="8">5.4.2.12</ecNumber>
    </submittedName>
</protein>
<reference evidence="8" key="2">
    <citation type="submission" date="2022-06" db="EMBL/GenBank/DDBJ databases">
        <title>Thermospira aquatica gen. nov., sp. nov.</title>
        <authorList>
            <person name="Ben Ali Gam Z."/>
            <person name="Labat M."/>
        </authorList>
    </citation>
    <scope>NUCLEOTIDE SEQUENCE</scope>
    <source>
        <strain evidence="8">F1F22</strain>
    </source>
</reference>
<gene>
    <name evidence="8" type="ORF">KDW03_01395</name>
</gene>
<keyword evidence="6 8" id="KW-0413">Isomerase</keyword>
<dbReference type="NCBIfam" id="NF003242">
    <property type="entry name" value="PRK04200.1"/>
    <property type="match status" value="1"/>
</dbReference>
<dbReference type="GO" id="GO:0006096">
    <property type="term" value="P:glycolytic process"/>
    <property type="evidence" value="ECO:0007669"/>
    <property type="project" value="UniProtKB-KW"/>
</dbReference>
<dbReference type="Gene3D" id="3.30.70.2130">
    <property type="entry name" value="Metalloenzyme domain"/>
    <property type="match status" value="1"/>
</dbReference>
<dbReference type="KEGG" id="taqu:KDW03_01395"/>
<comment type="function">
    <text evidence="2">Catalyzes the interconversion of 2-phosphoglycerate and 3-phosphoglycerate.</text>
</comment>
<evidence type="ECO:0000256" key="1">
    <source>
        <dbReference type="ARBA" id="ARBA00000370"/>
    </source>
</evidence>
<evidence type="ECO:0000259" key="7">
    <source>
        <dbReference type="Pfam" id="PF01676"/>
    </source>
</evidence>
<accession>A0AAX3BDS8</accession>
<dbReference type="Pfam" id="PF10143">
    <property type="entry name" value="PhosphMutase"/>
    <property type="match status" value="1"/>
</dbReference>
<dbReference type="Proteomes" id="UP001056539">
    <property type="component" value="Chromosome"/>
</dbReference>
<organism evidence="8 9">
    <name type="scientific">Thermospira aquatica</name>
    <dbReference type="NCBI Taxonomy" id="2828656"/>
    <lineage>
        <taxon>Bacteria</taxon>
        <taxon>Pseudomonadati</taxon>
        <taxon>Spirochaetota</taxon>
        <taxon>Spirochaetia</taxon>
        <taxon>Brevinematales</taxon>
        <taxon>Thermospiraceae</taxon>
        <taxon>Thermospira</taxon>
    </lineage>
</organism>
<dbReference type="SUPFAM" id="SSF53649">
    <property type="entry name" value="Alkaline phosphatase-like"/>
    <property type="match status" value="1"/>
</dbReference>
<dbReference type="RefSeq" id="WP_271435611.1">
    <property type="nucleotide sequence ID" value="NZ_CP073355.1"/>
</dbReference>
<evidence type="ECO:0000256" key="2">
    <source>
        <dbReference type="ARBA" id="ARBA00002315"/>
    </source>
</evidence>
<dbReference type="PANTHER" id="PTHR31209:SF4">
    <property type="entry name" value="2,3-BISPHOSPHOGLYCERATE-INDEPENDENT PHOSPHOGLYCERATE MUTASE"/>
    <property type="match status" value="1"/>
</dbReference>
<comment type="catalytic activity">
    <reaction evidence="1">
        <text>(2R)-2-phosphoglycerate = (2R)-3-phosphoglycerate</text>
        <dbReference type="Rhea" id="RHEA:15901"/>
        <dbReference type="ChEBI" id="CHEBI:58272"/>
        <dbReference type="ChEBI" id="CHEBI:58289"/>
        <dbReference type="EC" id="5.4.2.12"/>
    </reaction>
</comment>
<dbReference type="EC" id="5.4.2.12" evidence="8"/>
<dbReference type="NCBIfam" id="TIGR02535">
    <property type="entry name" value="hyp_Hser_kinase"/>
    <property type="match status" value="1"/>
</dbReference>
<name>A0AAX3BDS8_9SPIR</name>
<comment type="pathway">
    <text evidence="3">Carbohydrate degradation.</text>
</comment>
<proteinExistence type="inferred from homology"/>
<comment type="similarity">
    <text evidence="4">Belongs to the BPG-independent phosphoglycerate mutase family. A-PGAM subfamily.</text>
</comment>
<dbReference type="PIRSF" id="PIRSF006392">
    <property type="entry name" value="IPGAM_arch"/>
    <property type="match status" value="1"/>
</dbReference>